<keyword evidence="1" id="KW-0812">Transmembrane</keyword>
<dbReference type="RefSeq" id="WP_140828372.1">
    <property type="nucleotide sequence ID" value="NZ_VFYP01000001.1"/>
</dbReference>
<evidence type="ECO:0000256" key="1">
    <source>
        <dbReference type="SAM" id="Phobius"/>
    </source>
</evidence>
<name>A0A504U8Y3_9HYPH</name>
<dbReference type="InterPro" id="IPR006750">
    <property type="entry name" value="YdcZ"/>
</dbReference>
<comment type="caution">
    <text evidence="2">The sequence shown here is derived from an EMBL/GenBank/DDBJ whole genome shotgun (WGS) entry which is preliminary data.</text>
</comment>
<dbReference type="PANTHER" id="PTHR34821">
    <property type="entry name" value="INNER MEMBRANE PROTEIN YDCZ"/>
    <property type="match status" value="1"/>
</dbReference>
<evidence type="ECO:0000313" key="3">
    <source>
        <dbReference type="Proteomes" id="UP000316429"/>
    </source>
</evidence>
<feature type="transmembrane region" description="Helical" evidence="1">
    <location>
        <begin position="66"/>
        <end position="86"/>
    </location>
</feature>
<evidence type="ECO:0000313" key="2">
    <source>
        <dbReference type="EMBL" id="TPP11624.1"/>
    </source>
</evidence>
<keyword evidence="1" id="KW-0472">Membrane</keyword>
<keyword evidence="3" id="KW-1185">Reference proteome</keyword>
<feature type="transmembrane region" description="Helical" evidence="1">
    <location>
        <begin position="36"/>
        <end position="54"/>
    </location>
</feature>
<feature type="transmembrane region" description="Helical" evidence="1">
    <location>
        <begin position="118"/>
        <end position="136"/>
    </location>
</feature>
<dbReference type="OrthoDB" id="7851303at2"/>
<dbReference type="EMBL" id="VFYP01000001">
    <property type="protein sequence ID" value="TPP11624.1"/>
    <property type="molecule type" value="Genomic_DNA"/>
</dbReference>
<organism evidence="2 3">
    <name type="scientific">Rhizobium glycinendophyticum</name>
    <dbReference type="NCBI Taxonomy" id="2589807"/>
    <lineage>
        <taxon>Bacteria</taxon>
        <taxon>Pseudomonadati</taxon>
        <taxon>Pseudomonadota</taxon>
        <taxon>Alphaproteobacteria</taxon>
        <taxon>Hyphomicrobiales</taxon>
        <taxon>Rhizobiaceae</taxon>
        <taxon>Rhizobium/Agrobacterium group</taxon>
        <taxon>Rhizobium</taxon>
    </lineage>
</organism>
<protein>
    <submittedName>
        <fullName evidence="2">DMT family transporter</fullName>
    </submittedName>
</protein>
<accession>A0A504U8Y3</accession>
<dbReference type="Proteomes" id="UP000316429">
    <property type="component" value="Unassembled WGS sequence"/>
</dbReference>
<dbReference type="AlphaFoldDB" id="A0A504U8Y3"/>
<reference evidence="2 3" key="1">
    <citation type="submission" date="2019-06" db="EMBL/GenBank/DDBJ databases">
        <title>Rhizobium sp. CL12 isolated from roots of soybean.</title>
        <authorList>
            <person name="Wang C."/>
        </authorList>
    </citation>
    <scope>NUCLEOTIDE SEQUENCE [LARGE SCALE GENOMIC DNA]</scope>
    <source>
        <strain evidence="2 3">CL12</strain>
    </source>
</reference>
<proteinExistence type="predicted"/>
<keyword evidence="1" id="KW-1133">Transmembrane helix</keyword>
<sequence>MIGAVAIALLGGAAVGMSRSINGRLTMTQGPFVASVWNHAIGFLLLSLYILFIHRVGLPLLAETPAFYFFGGIIGAFFVAISSYVFPRLGAARSGLLIIGGQMITGLLIDYLRGTAEFHVGQPAGVALILLGIYLTRFSR</sequence>
<dbReference type="GO" id="GO:0005886">
    <property type="term" value="C:plasma membrane"/>
    <property type="evidence" value="ECO:0007669"/>
    <property type="project" value="TreeGrafter"/>
</dbReference>
<dbReference type="Pfam" id="PF04657">
    <property type="entry name" value="DMT_YdcZ"/>
    <property type="match status" value="1"/>
</dbReference>
<dbReference type="PANTHER" id="PTHR34821:SF2">
    <property type="entry name" value="INNER MEMBRANE PROTEIN YDCZ"/>
    <property type="match status" value="1"/>
</dbReference>
<gene>
    <name evidence="2" type="ORF">FJQ55_12725</name>
</gene>